<evidence type="ECO:0000256" key="1">
    <source>
        <dbReference type="SAM" id="Phobius"/>
    </source>
</evidence>
<proteinExistence type="predicted"/>
<dbReference type="Proteomes" id="UP000800200">
    <property type="component" value="Unassembled WGS sequence"/>
</dbReference>
<dbReference type="EMBL" id="ML994665">
    <property type="protein sequence ID" value="KAF2179591.1"/>
    <property type="molecule type" value="Genomic_DNA"/>
</dbReference>
<evidence type="ECO:0008006" key="4">
    <source>
        <dbReference type="Google" id="ProtNLM"/>
    </source>
</evidence>
<reference evidence="2" key="1">
    <citation type="journal article" date="2020" name="Stud. Mycol.">
        <title>101 Dothideomycetes genomes: a test case for predicting lifestyles and emergence of pathogens.</title>
        <authorList>
            <person name="Haridas S."/>
            <person name="Albert R."/>
            <person name="Binder M."/>
            <person name="Bloem J."/>
            <person name="Labutti K."/>
            <person name="Salamov A."/>
            <person name="Andreopoulos B."/>
            <person name="Baker S."/>
            <person name="Barry K."/>
            <person name="Bills G."/>
            <person name="Bluhm B."/>
            <person name="Cannon C."/>
            <person name="Castanera R."/>
            <person name="Culley D."/>
            <person name="Daum C."/>
            <person name="Ezra D."/>
            <person name="Gonzalez J."/>
            <person name="Henrissat B."/>
            <person name="Kuo A."/>
            <person name="Liang C."/>
            <person name="Lipzen A."/>
            <person name="Lutzoni F."/>
            <person name="Magnuson J."/>
            <person name="Mondo S."/>
            <person name="Nolan M."/>
            <person name="Ohm R."/>
            <person name="Pangilinan J."/>
            <person name="Park H.-J."/>
            <person name="Ramirez L."/>
            <person name="Alfaro M."/>
            <person name="Sun H."/>
            <person name="Tritt A."/>
            <person name="Yoshinaga Y."/>
            <person name="Zwiers L.-H."/>
            <person name="Turgeon B."/>
            <person name="Goodwin S."/>
            <person name="Spatafora J."/>
            <person name="Crous P."/>
            <person name="Grigoriev I."/>
        </authorList>
    </citation>
    <scope>NUCLEOTIDE SEQUENCE</scope>
    <source>
        <strain evidence="2">CBS 207.26</strain>
    </source>
</reference>
<keyword evidence="1" id="KW-0472">Membrane</keyword>
<protein>
    <recommendedName>
        <fullName evidence="4">AMP-dependent synthetase/ligase domain-containing protein</fullName>
    </recommendedName>
</protein>
<organism evidence="2 3">
    <name type="scientific">Zopfia rhizophila CBS 207.26</name>
    <dbReference type="NCBI Taxonomy" id="1314779"/>
    <lineage>
        <taxon>Eukaryota</taxon>
        <taxon>Fungi</taxon>
        <taxon>Dikarya</taxon>
        <taxon>Ascomycota</taxon>
        <taxon>Pezizomycotina</taxon>
        <taxon>Dothideomycetes</taxon>
        <taxon>Dothideomycetes incertae sedis</taxon>
        <taxon>Zopfiaceae</taxon>
        <taxon>Zopfia</taxon>
    </lineage>
</organism>
<name>A0A6A6DJD7_9PEZI</name>
<feature type="transmembrane region" description="Helical" evidence="1">
    <location>
        <begin position="7"/>
        <end position="27"/>
    </location>
</feature>
<evidence type="ECO:0000313" key="3">
    <source>
        <dbReference type="Proteomes" id="UP000800200"/>
    </source>
</evidence>
<keyword evidence="1" id="KW-1133">Transmembrane helix</keyword>
<dbReference type="AlphaFoldDB" id="A0A6A6DJD7"/>
<sequence>MVREGKAVVVAYLGTADIQYLILLIALTKCGYKCKQLNLLQTLLLSDVSSVDVRVHVTKEAGCDILVCTQKSKDDEALSQRTMQRVIFPELDELAEPPNAKHYPYEKIPEEGLTTRSSYCTHLTLDPQNAQKAVEAEMGYIQRSDDALAS</sequence>
<accession>A0A6A6DJD7</accession>
<keyword evidence="1" id="KW-0812">Transmembrane</keyword>
<gene>
    <name evidence="2" type="ORF">K469DRAFT_693960</name>
</gene>
<keyword evidence="3" id="KW-1185">Reference proteome</keyword>
<evidence type="ECO:0000313" key="2">
    <source>
        <dbReference type="EMBL" id="KAF2179591.1"/>
    </source>
</evidence>